<feature type="chain" id="PRO_5045460300" description="Sulfurtransferase" evidence="5">
    <location>
        <begin position="35"/>
        <end position="390"/>
    </location>
</feature>
<dbReference type="PROSITE" id="PS51257">
    <property type="entry name" value="PROKAR_LIPOPROTEIN"/>
    <property type="match status" value="1"/>
</dbReference>
<comment type="caution">
    <text evidence="7">The sequence shown here is derived from an EMBL/GenBank/DDBJ whole genome shotgun (WGS) entry which is preliminary data.</text>
</comment>
<dbReference type="RefSeq" id="WP_410030466.1">
    <property type="nucleotide sequence ID" value="NZ_JBGMEI010000001.1"/>
</dbReference>
<evidence type="ECO:0000259" key="6">
    <source>
        <dbReference type="PROSITE" id="PS50206"/>
    </source>
</evidence>
<evidence type="ECO:0000256" key="1">
    <source>
        <dbReference type="ARBA" id="ARBA00022679"/>
    </source>
</evidence>
<evidence type="ECO:0000256" key="3">
    <source>
        <dbReference type="RuleBase" id="RU000507"/>
    </source>
</evidence>
<feature type="signal peptide" evidence="5">
    <location>
        <begin position="1"/>
        <end position="34"/>
    </location>
</feature>
<feature type="region of interest" description="Disordered" evidence="4">
    <location>
        <begin position="34"/>
        <end position="74"/>
    </location>
</feature>
<dbReference type="PANTHER" id="PTHR11364:SF27">
    <property type="entry name" value="SULFURTRANSFERASE"/>
    <property type="match status" value="1"/>
</dbReference>
<proteinExistence type="predicted"/>
<keyword evidence="5" id="KW-0732">Signal</keyword>
<gene>
    <name evidence="7" type="ORF">ACCQ41_00090</name>
</gene>
<protein>
    <recommendedName>
        <fullName evidence="3">Sulfurtransferase</fullName>
    </recommendedName>
</protein>
<accession>A0ABW9M5C7</accession>
<dbReference type="Pfam" id="PF00581">
    <property type="entry name" value="Rhodanese"/>
    <property type="match status" value="2"/>
</dbReference>
<dbReference type="EMBL" id="JBGMEI010000001">
    <property type="protein sequence ID" value="MFO3664660.1"/>
    <property type="molecule type" value="Genomic_DNA"/>
</dbReference>
<dbReference type="InterPro" id="IPR036873">
    <property type="entry name" value="Rhodanese-like_dom_sf"/>
</dbReference>
<dbReference type="GO" id="GO:0016740">
    <property type="term" value="F:transferase activity"/>
    <property type="evidence" value="ECO:0007669"/>
    <property type="project" value="UniProtKB-KW"/>
</dbReference>
<organism evidence="7 8">
    <name type="scientific">Anaerococcus martiniensis</name>
    <dbReference type="NCBI Taxonomy" id="3115615"/>
    <lineage>
        <taxon>Bacteria</taxon>
        <taxon>Bacillati</taxon>
        <taxon>Bacillota</taxon>
        <taxon>Tissierellia</taxon>
        <taxon>Tissierellales</taxon>
        <taxon>Peptoniphilaceae</taxon>
        <taxon>Anaerococcus</taxon>
    </lineage>
</organism>
<dbReference type="InterPro" id="IPR001307">
    <property type="entry name" value="Thiosulphate_STrfase_CS"/>
</dbReference>
<keyword evidence="2" id="KW-0677">Repeat</keyword>
<dbReference type="PANTHER" id="PTHR11364">
    <property type="entry name" value="THIOSULFATE SULFERTANSFERASE"/>
    <property type="match status" value="1"/>
</dbReference>
<evidence type="ECO:0000256" key="5">
    <source>
        <dbReference type="SAM" id="SignalP"/>
    </source>
</evidence>
<evidence type="ECO:0000256" key="2">
    <source>
        <dbReference type="ARBA" id="ARBA00022737"/>
    </source>
</evidence>
<reference evidence="7 8" key="1">
    <citation type="journal article" date="2025" name="Anaerobe">
        <title>Description of Anaerococcus kampingiae sp. nov., Anaerococcus groningensis sp. nov., Anaerococcus martiniensis sp. nov., and Anaerococcus cruorum sp. nov., isolated from human clinical specimens.</title>
        <authorList>
            <person name="Boiten K.E."/>
            <person name="Meijer J."/>
            <person name="van Wezel E.M."/>
            <person name="Veloo A.C.M."/>
        </authorList>
    </citation>
    <scope>NUCLEOTIDE SEQUENCE [LARGE SCALE GENOMIC DNA]</scope>
    <source>
        <strain evidence="7 8">ENR0831</strain>
    </source>
</reference>
<dbReference type="InterPro" id="IPR045078">
    <property type="entry name" value="TST/MPST-like"/>
</dbReference>
<dbReference type="PROSITE" id="PS50206">
    <property type="entry name" value="RHODANESE_3"/>
    <property type="match status" value="2"/>
</dbReference>
<feature type="region of interest" description="Disordered" evidence="4">
    <location>
        <begin position="367"/>
        <end position="390"/>
    </location>
</feature>
<dbReference type="SUPFAM" id="SSF52821">
    <property type="entry name" value="Rhodanese/Cell cycle control phosphatase"/>
    <property type="match status" value="2"/>
</dbReference>
<sequence length="390" mass="43686">MKKLNINQIIKKLGLSFFTLFFVLSITACSNQNANENTAENEKVSEETSDSKEVEESNEESKNDEKKEIASETIKDSDDGEILDCCGRAKNKDIFVTTDYVKDIIDGKEDVGDYVIAEVTWGEADASEDYLKNHIPGAIHINTDTIEEGPVWNLKSDDEIVKSMLDYGIDKDTTVFLYGPDSGAPRVALAYLIEGVENIKLIDGGLKVWMDKGYETEEGENKAVTKDDFKGEYPAHPELIVSLEEAKKDIEDENDDVQYISTRSYEEYIGETSGYSYIPKACELPGAIYGHDEADYKNPDGTYIRYTDMIKMLEAEGVDTSKEMVFYCGTGWRAALPILKFYEKGITAKLFDGGWNEWQMHDELPAQLGDPKDGAEIKKVGELSNDKATE</sequence>
<dbReference type="Proteomes" id="UP001637996">
    <property type="component" value="Unassembled WGS sequence"/>
</dbReference>
<feature type="domain" description="Rhodanese" evidence="6">
    <location>
        <begin position="253"/>
        <end position="367"/>
    </location>
</feature>
<name>A0ABW9M5C7_9FIRM</name>
<feature type="domain" description="Rhodanese" evidence="6">
    <location>
        <begin position="110"/>
        <end position="218"/>
    </location>
</feature>
<dbReference type="Gene3D" id="3.40.250.10">
    <property type="entry name" value="Rhodanese-like domain"/>
    <property type="match status" value="2"/>
</dbReference>
<keyword evidence="1 3" id="KW-0808">Transferase</keyword>
<keyword evidence="8" id="KW-1185">Reference proteome</keyword>
<feature type="compositionally biased region" description="Basic and acidic residues" evidence="4">
    <location>
        <begin position="40"/>
        <end position="74"/>
    </location>
</feature>
<evidence type="ECO:0000313" key="8">
    <source>
        <dbReference type="Proteomes" id="UP001637996"/>
    </source>
</evidence>
<dbReference type="PROSITE" id="PS00683">
    <property type="entry name" value="RHODANESE_2"/>
    <property type="match status" value="1"/>
</dbReference>
<dbReference type="SMART" id="SM00450">
    <property type="entry name" value="RHOD"/>
    <property type="match status" value="2"/>
</dbReference>
<evidence type="ECO:0000256" key="4">
    <source>
        <dbReference type="SAM" id="MobiDB-lite"/>
    </source>
</evidence>
<dbReference type="InterPro" id="IPR001763">
    <property type="entry name" value="Rhodanese-like_dom"/>
</dbReference>
<dbReference type="PROSITE" id="PS00380">
    <property type="entry name" value="RHODANESE_1"/>
    <property type="match status" value="1"/>
</dbReference>
<dbReference type="CDD" id="cd01448">
    <property type="entry name" value="TST_Repeat_1"/>
    <property type="match status" value="1"/>
</dbReference>
<evidence type="ECO:0000313" key="7">
    <source>
        <dbReference type="EMBL" id="MFO3664660.1"/>
    </source>
</evidence>